<name>A0A2U1PEF0_ARTAN</name>
<evidence type="ECO:0000256" key="2">
    <source>
        <dbReference type="ARBA" id="ARBA00022741"/>
    </source>
</evidence>
<keyword evidence="1" id="KW-0723">Serine/threonine-protein kinase</keyword>
<dbReference type="Pfam" id="PF19160">
    <property type="entry name" value="SPARK"/>
    <property type="match status" value="1"/>
</dbReference>
<dbReference type="STRING" id="35608.A0A2U1PEF0"/>
<keyword evidence="1" id="KW-0808">Transferase</keyword>
<feature type="binding site" evidence="4">
    <location>
        <position position="320"/>
    </location>
    <ligand>
        <name>ATP</name>
        <dbReference type="ChEBI" id="CHEBI:30616"/>
    </ligand>
</feature>
<feature type="domain" description="Protein kinase" evidence="8">
    <location>
        <begin position="292"/>
        <end position="576"/>
    </location>
</feature>
<dbReference type="PANTHER" id="PTHR47989:SF62">
    <property type="entry name" value="OS05G0423500 PROTEIN"/>
    <property type="match status" value="1"/>
</dbReference>
<dbReference type="PROSITE" id="PS00107">
    <property type="entry name" value="PROTEIN_KINASE_ATP"/>
    <property type="match status" value="1"/>
</dbReference>
<gene>
    <name evidence="9" type="ORF">CTI12_AA160720</name>
</gene>
<dbReference type="OrthoDB" id="780646at2759"/>
<keyword evidence="1" id="KW-0418">Kinase</keyword>
<keyword evidence="9" id="KW-0430">Lectin</keyword>
<keyword evidence="6" id="KW-0472">Membrane</keyword>
<keyword evidence="6" id="KW-1133">Transmembrane helix</keyword>
<dbReference type="PANTHER" id="PTHR47989">
    <property type="entry name" value="OS01G0750732 PROTEIN"/>
    <property type="match status" value="1"/>
</dbReference>
<evidence type="ECO:0000256" key="3">
    <source>
        <dbReference type="ARBA" id="ARBA00022840"/>
    </source>
</evidence>
<dbReference type="InterPro" id="IPR001245">
    <property type="entry name" value="Ser-Thr/Tyr_kinase_cat_dom"/>
</dbReference>
<evidence type="ECO:0000256" key="1">
    <source>
        <dbReference type="ARBA" id="ARBA00022527"/>
    </source>
</evidence>
<dbReference type="InterPro" id="IPR011009">
    <property type="entry name" value="Kinase-like_dom_sf"/>
</dbReference>
<dbReference type="Proteomes" id="UP000245207">
    <property type="component" value="Unassembled WGS sequence"/>
</dbReference>
<feature type="transmembrane region" description="Helical" evidence="6">
    <location>
        <begin position="226"/>
        <end position="246"/>
    </location>
</feature>
<dbReference type="GO" id="GO:0005524">
    <property type="term" value="F:ATP binding"/>
    <property type="evidence" value="ECO:0007669"/>
    <property type="project" value="UniProtKB-UniRule"/>
</dbReference>
<evidence type="ECO:0000259" key="8">
    <source>
        <dbReference type="PROSITE" id="PS50011"/>
    </source>
</evidence>
<keyword evidence="3 4" id="KW-0067">ATP-binding</keyword>
<dbReference type="Gene3D" id="1.10.510.10">
    <property type="entry name" value="Transferase(Phosphotransferase) domain 1"/>
    <property type="match status" value="1"/>
</dbReference>
<evidence type="ECO:0000313" key="10">
    <source>
        <dbReference type="Proteomes" id="UP000245207"/>
    </source>
</evidence>
<keyword evidence="2 4" id="KW-0547">Nucleotide-binding</keyword>
<comment type="caution">
    <text evidence="9">The sequence shown here is derived from an EMBL/GenBank/DDBJ whole genome shotgun (WGS) entry which is preliminary data.</text>
</comment>
<evidence type="ECO:0000313" key="9">
    <source>
        <dbReference type="EMBL" id="PWA84158.1"/>
    </source>
</evidence>
<dbReference type="InterPro" id="IPR000719">
    <property type="entry name" value="Prot_kinase_dom"/>
</dbReference>
<dbReference type="PROSITE" id="PS50011">
    <property type="entry name" value="PROTEIN_KINASE_DOM"/>
    <property type="match status" value="1"/>
</dbReference>
<feature type="chain" id="PRO_5015712185" evidence="7">
    <location>
        <begin position="25"/>
        <end position="576"/>
    </location>
</feature>
<dbReference type="Pfam" id="PF07714">
    <property type="entry name" value="PK_Tyr_Ser-Thr"/>
    <property type="match status" value="1"/>
</dbReference>
<accession>A0A2U1PEF0</accession>
<evidence type="ECO:0000256" key="5">
    <source>
        <dbReference type="SAM" id="MobiDB-lite"/>
    </source>
</evidence>
<feature type="signal peptide" evidence="7">
    <location>
        <begin position="1"/>
        <end position="24"/>
    </location>
</feature>
<feature type="compositionally biased region" description="Basic residues" evidence="5">
    <location>
        <begin position="565"/>
        <end position="576"/>
    </location>
</feature>
<feature type="region of interest" description="Disordered" evidence="5">
    <location>
        <begin position="548"/>
        <end position="576"/>
    </location>
</feature>
<evidence type="ECO:0000256" key="4">
    <source>
        <dbReference type="PROSITE-ProRule" id="PRU10141"/>
    </source>
</evidence>
<dbReference type="AlphaFoldDB" id="A0A2U1PEF0"/>
<dbReference type="GO" id="GO:0004674">
    <property type="term" value="F:protein serine/threonine kinase activity"/>
    <property type="evidence" value="ECO:0007669"/>
    <property type="project" value="UniProtKB-KW"/>
</dbReference>
<dbReference type="InterPro" id="IPR017441">
    <property type="entry name" value="Protein_kinase_ATP_BS"/>
</dbReference>
<evidence type="ECO:0000256" key="6">
    <source>
        <dbReference type="SAM" id="Phobius"/>
    </source>
</evidence>
<proteinExistence type="predicted"/>
<dbReference type="Gene3D" id="3.30.200.20">
    <property type="entry name" value="Phosphorylase Kinase, domain 1"/>
    <property type="match status" value="1"/>
</dbReference>
<keyword evidence="10" id="KW-1185">Reference proteome</keyword>
<reference evidence="9 10" key="1">
    <citation type="journal article" date="2018" name="Mol. Plant">
        <title>The genome of Artemisia annua provides insight into the evolution of Asteraceae family and artemisinin biosynthesis.</title>
        <authorList>
            <person name="Shen Q."/>
            <person name="Zhang L."/>
            <person name="Liao Z."/>
            <person name="Wang S."/>
            <person name="Yan T."/>
            <person name="Shi P."/>
            <person name="Liu M."/>
            <person name="Fu X."/>
            <person name="Pan Q."/>
            <person name="Wang Y."/>
            <person name="Lv Z."/>
            <person name="Lu X."/>
            <person name="Zhang F."/>
            <person name="Jiang W."/>
            <person name="Ma Y."/>
            <person name="Chen M."/>
            <person name="Hao X."/>
            <person name="Li L."/>
            <person name="Tang Y."/>
            <person name="Lv G."/>
            <person name="Zhou Y."/>
            <person name="Sun X."/>
            <person name="Brodelius P.E."/>
            <person name="Rose J.K.C."/>
            <person name="Tang K."/>
        </authorList>
    </citation>
    <scope>NUCLEOTIDE SEQUENCE [LARGE SCALE GENOMIC DNA]</scope>
    <source>
        <strain evidence="10">cv. Huhao1</strain>
        <tissue evidence="9">Leaf</tissue>
    </source>
</reference>
<keyword evidence="7" id="KW-0732">Signal</keyword>
<dbReference type="GO" id="GO:0030246">
    <property type="term" value="F:carbohydrate binding"/>
    <property type="evidence" value="ECO:0007669"/>
    <property type="project" value="UniProtKB-KW"/>
</dbReference>
<dbReference type="InterPro" id="IPR043891">
    <property type="entry name" value="SPARK"/>
</dbReference>
<dbReference type="EMBL" id="PKPP01001260">
    <property type="protein sequence ID" value="PWA84158.1"/>
    <property type="molecule type" value="Genomic_DNA"/>
</dbReference>
<protein>
    <submittedName>
        <fullName evidence="9">Concanavalin A-like lectin/glucanase, subgroup</fullName>
    </submittedName>
</protein>
<organism evidence="9 10">
    <name type="scientific">Artemisia annua</name>
    <name type="common">Sweet wormwood</name>
    <dbReference type="NCBI Taxonomy" id="35608"/>
    <lineage>
        <taxon>Eukaryota</taxon>
        <taxon>Viridiplantae</taxon>
        <taxon>Streptophyta</taxon>
        <taxon>Embryophyta</taxon>
        <taxon>Tracheophyta</taxon>
        <taxon>Spermatophyta</taxon>
        <taxon>Magnoliopsida</taxon>
        <taxon>eudicotyledons</taxon>
        <taxon>Gunneridae</taxon>
        <taxon>Pentapetalae</taxon>
        <taxon>asterids</taxon>
        <taxon>campanulids</taxon>
        <taxon>Asterales</taxon>
        <taxon>Asteraceae</taxon>
        <taxon>Asteroideae</taxon>
        <taxon>Anthemideae</taxon>
        <taxon>Artemisiinae</taxon>
        <taxon>Artemisia</taxon>
    </lineage>
</organism>
<sequence length="576" mass="64155">MNHHPTLIFLLINLILIVIPPSFSHNDTQCPLNFSLIRGIWNTSTTPDFNERTYCKFVKNGLHIVEADYLRRTGSFVRPLNTSESCWNEAQIVAQDYFPDFDVRKNCGFETDWISVSGCMNITNRKEFESKVDVSMFDNVESACNQRLDANGCASCSDALLDLLDKHLNGASVGNITGCYEFPFLYALAFTKDYSATVNCLFITDVNLQKPKTNHKSNLTVTPSTVVIVVVALFLIAIAIGLLWCYRSKKLQKLKRNPGPELNGVSALNSFTESTTLVKYTIDDIKKATRNFALENMIGRGGFGNVYKGVLVDDSEVAVKRFKNCSAAADASFRHEVEVIGSVQHVNLVALRGYCSAVTPYEGYQRIIVCDLIKNGSLHDHLFEYALYGQLTERSDVYSFGVVLLELLSGRKALIGVGDEQPALLADWAWSLVSNGKPLEVIDSEMSESDPPEIMEKYVLVAVLSSHPQLHARPTMDQVLKMLDTDLPVPQIPERPIPLIGLIENIKRSATNSGSGDLFTPTPTEHQTSTFEMDGRSITIFEMEEEYAAKEEVEGEEEDEMARLSSRKGHSTKLLS</sequence>
<keyword evidence="6" id="KW-0812">Transmembrane</keyword>
<dbReference type="FunFam" id="3.30.200.20:FF:000390">
    <property type="entry name" value="probable LRR receptor-like serine/threonine-protein kinase RKF3"/>
    <property type="match status" value="1"/>
</dbReference>
<dbReference type="SUPFAM" id="SSF56112">
    <property type="entry name" value="Protein kinase-like (PK-like)"/>
    <property type="match status" value="1"/>
</dbReference>
<evidence type="ECO:0000256" key="7">
    <source>
        <dbReference type="SAM" id="SignalP"/>
    </source>
</evidence>